<dbReference type="PROSITE" id="PS50949">
    <property type="entry name" value="HTH_GNTR"/>
    <property type="match status" value="1"/>
</dbReference>
<dbReference type="Gene3D" id="1.20.120.530">
    <property type="entry name" value="GntR ligand-binding domain-like"/>
    <property type="match status" value="1"/>
</dbReference>
<proteinExistence type="predicted"/>
<dbReference type="Pfam" id="PF00392">
    <property type="entry name" value="GntR"/>
    <property type="match status" value="1"/>
</dbReference>
<dbReference type="InterPro" id="IPR011711">
    <property type="entry name" value="GntR_C"/>
</dbReference>
<reference evidence="5 6" key="1">
    <citation type="submission" date="2019-12" db="EMBL/GenBank/DDBJ databases">
        <authorList>
            <person name="Li C."/>
            <person name="Zhao J."/>
        </authorList>
    </citation>
    <scope>NUCLEOTIDE SEQUENCE [LARGE SCALE GENOMIC DNA]</scope>
    <source>
        <strain evidence="5 6">NEAU-DD11</strain>
    </source>
</reference>
<keyword evidence="2" id="KW-0238">DNA-binding</keyword>
<keyword evidence="1" id="KW-0805">Transcription regulation</keyword>
<dbReference type="AlphaFoldDB" id="A0A7X3FYZ6"/>
<dbReference type="PANTHER" id="PTHR43537:SF45">
    <property type="entry name" value="GNTR FAMILY REGULATORY PROTEIN"/>
    <property type="match status" value="1"/>
</dbReference>
<dbReference type="GO" id="GO:0003677">
    <property type="term" value="F:DNA binding"/>
    <property type="evidence" value="ECO:0007669"/>
    <property type="project" value="UniProtKB-KW"/>
</dbReference>
<dbReference type="InterPro" id="IPR036388">
    <property type="entry name" value="WH-like_DNA-bd_sf"/>
</dbReference>
<feature type="domain" description="HTH gntR-type" evidence="4">
    <location>
        <begin position="14"/>
        <end position="81"/>
    </location>
</feature>
<keyword evidence="3" id="KW-0804">Transcription</keyword>
<dbReference type="Gene3D" id="1.10.10.10">
    <property type="entry name" value="Winged helix-like DNA-binding domain superfamily/Winged helix DNA-binding domain"/>
    <property type="match status" value="1"/>
</dbReference>
<dbReference type="InterPro" id="IPR000524">
    <property type="entry name" value="Tscrpt_reg_HTH_GntR"/>
</dbReference>
<dbReference type="InterPro" id="IPR008920">
    <property type="entry name" value="TF_FadR/GntR_C"/>
</dbReference>
<protein>
    <submittedName>
        <fullName evidence="5">FCD domain-containing protein</fullName>
    </submittedName>
</protein>
<name>A0A7X3FYZ6_9BURK</name>
<dbReference type="SMART" id="SM00895">
    <property type="entry name" value="FCD"/>
    <property type="match status" value="1"/>
</dbReference>
<dbReference type="Pfam" id="PF07729">
    <property type="entry name" value="FCD"/>
    <property type="match status" value="1"/>
</dbReference>
<comment type="caution">
    <text evidence="5">The sequence shown here is derived from an EMBL/GenBank/DDBJ whole genome shotgun (WGS) entry which is preliminary data.</text>
</comment>
<dbReference type="EMBL" id="WSES01000002">
    <property type="protein sequence ID" value="MVW59954.1"/>
    <property type="molecule type" value="Genomic_DNA"/>
</dbReference>
<dbReference type="RefSeq" id="WP_056125456.1">
    <property type="nucleotide sequence ID" value="NZ_CP168562.1"/>
</dbReference>
<sequence length="236" mass="26789">MSALDIPFRLDRSRNATVQVFEHLRAQIVSLALQPGAVLARPALCEYFQLSQSPIREALLRLEEERLVDIYPQHQTRVRPIDLAAARQAHFFRLSVELEIAWVLARQPRPDLGKALQDLVARQRGCLEAGDLESFTRIDMDFHLRMYEASELPDLWSMMRRCSGNLDRLRRLHLPLNGKARSILQQHGQIARCIGQGDAAGAQRAVRQHLAGTLQALDVLRARFPGMMLPADYEPA</sequence>
<dbReference type="InterPro" id="IPR036390">
    <property type="entry name" value="WH_DNA-bd_sf"/>
</dbReference>
<dbReference type="Proteomes" id="UP000443353">
    <property type="component" value="Unassembled WGS sequence"/>
</dbReference>
<evidence type="ECO:0000256" key="3">
    <source>
        <dbReference type="ARBA" id="ARBA00023163"/>
    </source>
</evidence>
<organism evidence="5 6">
    <name type="scientific">Massilia cellulosiltytica</name>
    <dbReference type="NCBI Taxonomy" id="2683234"/>
    <lineage>
        <taxon>Bacteria</taxon>
        <taxon>Pseudomonadati</taxon>
        <taxon>Pseudomonadota</taxon>
        <taxon>Betaproteobacteria</taxon>
        <taxon>Burkholderiales</taxon>
        <taxon>Oxalobacteraceae</taxon>
        <taxon>Telluria group</taxon>
        <taxon>Massilia</taxon>
    </lineage>
</organism>
<dbReference type="SUPFAM" id="SSF48008">
    <property type="entry name" value="GntR ligand-binding domain-like"/>
    <property type="match status" value="1"/>
</dbReference>
<accession>A0A7X3FYZ6</accession>
<evidence type="ECO:0000256" key="1">
    <source>
        <dbReference type="ARBA" id="ARBA00023015"/>
    </source>
</evidence>
<gene>
    <name evidence="5" type="ORF">GPY61_08410</name>
</gene>
<evidence type="ECO:0000259" key="4">
    <source>
        <dbReference type="PROSITE" id="PS50949"/>
    </source>
</evidence>
<dbReference type="PANTHER" id="PTHR43537">
    <property type="entry name" value="TRANSCRIPTIONAL REGULATOR, GNTR FAMILY"/>
    <property type="match status" value="1"/>
</dbReference>
<dbReference type="SMART" id="SM00345">
    <property type="entry name" value="HTH_GNTR"/>
    <property type="match status" value="1"/>
</dbReference>
<keyword evidence="6" id="KW-1185">Reference proteome</keyword>
<evidence type="ECO:0000256" key="2">
    <source>
        <dbReference type="ARBA" id="ARBA00023125"/>
    </source>
</evidence>
<dbReference type="GO" id="GO:0003700">
    <property type="term" value="F:DNA-binding transcription factor activity"/>
    <property type="evidence" value="ECO:0007669"/>
    <property type="project" value="InterPro"/>
</dbReference>
<evidence type="ECO:0000313" key="6">
    <source>
        <dbReference type="Proteomes" id="UP000443353"/>
    </source>
</evidence>
<dbReference type="SUPFAM" id="SSF46785">
    <property type="entry name" value="Winged helix' DNA-binding domain"/>
    <property type="match status" value="1"/>
</dbReference>
<evidence type="ECO:0000313" key="5">
    <source>
        <dbReference type="EMBL" id="MVW59954.1"/>
    </source>
</evidence>